<dbReference type="SUPFAM" id="SSF51182">
    <property type="entry name" value="RmlC-like cupins"/>
    <property type="match status" value="1"/>
</dbReference>
<evidence type="ECO:0000313" key="2">
    <source>
        <dbReference type="Proteomes" id="UP000183642"/>
    </source>
</evidence>
<dbReference type="Proteomes" id="UP000183642">
    <property type="component" value="Unassembled WGS sequence"/>
</dbReference>
<sequence>MMRSQDRREAVMLTTPPRLETMSAAIPNEGQPTDLQKLTDELLERAAAEHAGRAARTLPHPVDGLRQTVIALTAGTELSEHESPGAASLLVLRGRARLVAGEKSVELRTHQIAPIPDRRHSLHAEEDTVVLLTVVAAHRDR</sequence>
<accession>A0A1I5IJL5</accession>
<dbReference type="EMBL" id="FOWE01000015">
    <property type="protein sequence ID" value="SFO60406.1"/>
    <property type="molecule type" value="Genomic_DNA"/>
</dbReference>
<dbReference type="PANTHER" id="PTHR37694">
    <property type="entry name" value="SLR8022 PROTEIN"/>
    <property type="match status" value="1"/>
</dbReference>
<dbReference type="Gene3D" id="2.60.120.10">
    <property type="entry name" value="Jelly Rolls"/>
    <property type="match status" value="1"/>
</dbReference>
<dbReference type="InterPro" id="IPR014710">
    <property type="entry name" value="RmlC-like_jellyroll"/>
</dbReference>
<protein>
    <recommendedName>
        <fullName evidence="3">LuxR family transcriptional regulator</fullName>
    </recommendedName>
</protein>
<dbReference type="AlphaFoldDB" id="A0A1I5IJL5"/>
<dbReference type="InterPro" id="IPR011051">
    <property type="entry name" value="RmlC_Cupin_sf"/>
</dbReference>
<dbReference type="PANTHER" id="PTHR37694:SF1">
    <property type="entry name" value="SLR8022 PROTEIN"/>
    <property type="match status" value="1"/>
</dbReference>
<name>A0A1I5IJL5_9ACTN</name>
<gene>
    <name evidence="1" type="ORF">SAMN05660359_04639</name>
</gene>
<keyword evidence="2" id="KW-1185">Reference proteome</keyword>
<reference evidence="2" key="1">
    <citation type="submission" date="2016-10" db="EMBL/GenBank/DDBJ databases">
        <authorList>
            <person name="Varghese N."/>
            <person name="Submissions S."/>
        </authorList>
    </citation>
    <scope>NUCLEOTIDE SEQUENCE [LARGE SCALE GENOMIC DNA]</scope>
    <source>
        <strain evidence="2">DSM 43161</strain>
    </source>
</reference>
<evidence type="ECO:0008006" key="3">
    <source>
        <dbReference type="Google" id="ProtNLM"/>
    </source>
</evidence>
<evidence type="ECO:0000313" key="1">
    <source>
        <dbReference type="EMBL" id="SFO60406.1"/>
    </source>
</evidence>
<proteinExistence type="predicted"/>
<organism evidence="1 2">
    <name type="scientific">Geodermatophilus obscurus</name>
    <dbReference type="NCBI Taxonomy" id="1861"/>
    <lineage>
        <taxon>Bacteria</taxon>
        <taxon>Bacillati</taxon>
        <taxon>Actinomycetota</taxon>
        <taxon>Actinomycetes</taxon>
        <taxon>Geodermatophilales</taxon>
        <taxon>Geodermatophilaceae</taxon>
        <taxon>Geodermatophilus</taxon>
    </lineage>
</organism>